<accession>A0A0N4U0L3</accession>
<name>A0A0N4U0L3_DRAME</name>
<dbReference type="PROSITE" id="PS50102">
    <property type="entry name" value="RRM"/>
    <property type="match status" value="1"/>
</dbReference>
<sequence>MNSSGCSKLSVTILRYGQIVKIRSFCAMGVHHAKSVESAGETSVTDNDAACSKIIVKNIKEIYEYFSKFGVVKTVTIPWNYKMGLHRGHAFVEFDGRKAADEVMKSASHKIDGRRLIIRLHPKNNNSENGKKVGC</sequence>
<keyword evidence="1" id="KW-0694">RNA-binding</keyword>
<dbReference type="InterPro" id="IPR000504">
    <property type="entry name" value="RRM_dom"/>
</dbReference>
<evidence type="ECO:0000313" key="4">
    <source>
        <dbReference type="Proteomes" id="UP000038040"/>
    </source>
</evidence>
<dbReference type="InterPro" id="IPR035979">
    <property type="entry name" value="RBD_domain_sf"/>
</dbReference>
<dbReference type="AlphaFoldDB" id="A0A0N4U0L3"/>
<evidence type="ECO:0000313" key="5">
    <source>
        <dbReference type="Proteomes" id="UP000274756"/>
    </source>
</evidence>
<protein>
    <submittedName>
        <fullName evidence="6">RRM domain-containing protein</fullName>
    </submittedName>
</protein>
<proteinExistence type="predicted"/>
<gene>
    <name evidence="3" type="ORF">DME_LOCUS4458</name>
</gene>
<evidence type="ECO:0000256" key="1">
    <source>
        <dbReference type="PROSITE-ProRule" id="PRU00176"/>
    </source>
</evidence>
<evidence type="ECO:0000313" key="3">
    <source>
        <dbReference type="EMBL" id="VDN54485.1"/>
    </source>
</evidence>
<dbReference type="WBParaSite" id="DME_0000009801-mRNA-1">
    <property type="protein sequence ID" value="DME_0000009801-mRNA-1"/>
    <property type="gene ID" value="DME_0000009801"/>
</dbReference>
<dbReference type="GO" id="GO:0003723">
    <property type="term" value="F:RNA binding"/>
    <property type="evidence" value="ECO:0007669"/>
    <property type="project" value="UniProtKB-UniRule"/>
</dbReference>
<dbReference type="SMART" id="SM00360">
    <property type="entry name" value="RRM"/>
    <property type="match status" value="1"/>
</dbReference>
<evidence type="ECO:0000259" key="2">
    <source>
        <dbReference type="PROSITE" id="PS50102"/>
    </source>
</evidence>
<keyword evidence="5" id="KW-1185">Reference proteome</keyword>
<dbReference type="EMBL" id="UYYG01001150">
    <property type="protein sequence ID" value="VDN54485.1"/>
    <property type="molecule type" value="Genomic_DNA"/>
</dbReference>
<dbReference type="Pfam" id="PF00076">
    <property type="entry name" value="RRM_1"/>
    <property type="match status" value="1"/>
</dbReference>
<reference evidence="6" key="1">
    <citation type="submission" date="2017-02" db="UniProtKB">
        <authorList>
            <consortium name="WormBaseParasite"/>
        </authorList>
    </citation>
    <scope>IDENTIFICATION</scope>
</reference>
<organism evidence="4 6">
    <name type="scientific">Dracunculus medinensis</name>
    <name type="common">Guinea worm</name>
    <dbReference type="NCBI Taxonomy" id="318479"/>
    <lineage>
        <taxon>Eukaryota</taxon>
        <taxon>Metazoa</taxon>
        <taxon>Ecdysozoa</taxon>
        <taxon>Nematoda</taxon>
        <taxon>Chromadorea</taxon>
        <taxon>Rhabditida</taxon>
        <taxon>Spirurina</taxon>
        <taxon>Dracunculoidea</taxon>
        <taxon>Dracunculidae</taxon>
        <taxon>Dracunculus</taxon>
    </lineage>
</organism>
<dbReference type="SUPFAM" id="SSF54928">
    <property type="entry name" value="RNA-binding domain, RBD"/>
    <property type="match status" value="1"/>
</dbReference>
<reference evidence="3 5" key="2">
    <citation type="submission" date="2018-11" db="EMBL/GenBank/DDBJ databases">
        <authorList>
            <consortium name="Pathogen Informatics"/>
        </authorList>
    </citation>
    <scope>NUCLEOTIDE SEQUENCE [LARGE SCALE GENOMIC DNA]</scope>
</reference>
<dbReference type="Proteomes" id="UP000038040">
    <property type="component" value="Unplaced"/>
</dbReference>
<dbReference type="CDD" id="cd00590">
    <property type="entry name" value="RRM_SF"/>
    <property type="match status" value="1"/>
</dbReference>
<dbReference type="Gene3D" id="3.30.70.330">
    <property type="match status" value="1"/>
</dbReference>
<dbReference type="InterPro" id="IPR012677">
    <property type="entry name" value="Nucleotide-bd_a/b_plait_sf"/>
</dbReference>
<dbReference type="Proteomes" id="UP000274756">
    <property type="component" value="Unassembled WGS sequence"/>
</dbReference>
<dbReference type="OrthoDB" id="5850064at2759"/>
<dbReference type="STRING" id="318479.A0A0N4U0L3"/>
<evidence type="ECO:0000313" key="6">
    <source>
        <dbReference type="WBParaSite" id="DME_0000009801-mRNA-1"/>
    </source>
</evidence>
<feature type="domain" description="RRM" evidence="2">
    <location>
        <begin position="60"/>
        <end position="135"/>
    </location>
</feature>